<reference evidence="1 2" key="1">
    <citation type="submission" date="2023-07" db="EMBL/GenBank/DDBJ databases">
        <title>Sorghum-associated microbial communities from plants grown in Nebraska, USA.</title>
        <authorList>
            <person name="Schachtman D."/>
        </authorList>
    </citation>
    <scope>NUCLEOTIDE SEQUENCE [LARGE SCALE GENOMIC DNA]</scope>
    <source>
        <strain evidence="1 2">CC258</strain>
    </source>
</reference>
<sequence>MDTKCIVQYNYIQIVAFCNVRTIKGVEIKMNESNVVYCLECNSLILRKEAHIIFKTGFYKTNIPLSHCKNCTCLEATEMDIRILMNSKKIQFDSNYIGDSSYIFN</sequence>
<gene>
    <name evidence="1" type="ORF">J2736_005077</name>
</gene>
<dbReference type="EMBL" id="JAVDSB010000012">
    <property type="protein sequence ID" value="MDR6553867.1"/>
    <property type="molecule type" value="Genomic_DNA"/>
</dbReference>
<evidence type="ECO:0000313" key="1">
    <source>
        <dbReference type="EMBL" id="MDR6553867.1"/>
    </source>
</evidence>
<organism evidence="1 2">
    <name type="scientific">Paenibacillus qinlingensis</name>
    <dbReference type="NCBI Taxonomy" id="1837343"/>
    <lineage>
        <taxon>Bacteria</taxon>
        <taxon>Bacillati</taxon>
        <taxon>Bacillota</taxon>
        <taxon>Bacilli</taxon>
        <taxon>Bacillales</taxon>
        <taxon>Paenibacillaceae</taxon>
        <taxon>Paenibacillus</taxon>
    </lineage>
</organism>
<name>A0ABU1P471_9BACL</name>
<comment type="caution">
    <text evidence="1">The sequence shown here is derived from an EMBL/GenBank/DDBJ whole genome shotgun (WGS) entry which is preliminary data.</text>
</comment>
<evidence type="ECO:0000313" key="2">
    <source>
        <dbReference type="Proteomes" id="UP001267290"/>
    </source>
</evidence>
<protein>
    <submittedName>
        <fullName evidence="1">Nucleic acid-binding Zn ribbon protein</fullName>
    </submittedName>
</protein>
<dbReference type="Proteomes" id="UP001267290">
    <property type="component" value="Unassembled WGS sequence"/>
</dbReference>
<accession>A0ABU1P471</accession>
<proteinExistence type="predicted"/>
<keyword evidence="2" id="KW-1185">Reference proteome</keyword>